<dbReference type="EMBL" id="CDMY01000499">
    <property type="protein sequence ID" value="CEM18303.1"/>
    <property type="molecule type" value="Genomic_DNA"/>
</dbReference>
<dbReference type="AlphaFoldDB" id="A0A0G4FUN0"/>
<feature type="region of interest" description="Disordered" evidence="1">
    <location>
        <begin position="237"/>
        <end position="256"/>
    </location>
</feature>
<dbReference type="VEuPathDB" id="CryptoDB:Vbra_16201"/>
<dbReference type="Proteomes" id="UP000041254">
    <property type="component" value="Unassembled WGS sequence"/>
</dbReference>
<evidence type="ECO:0000313" key="3">
    <source>
        <dbReference type="Proteomes" id="UP000041254"/>
    </source>
</evidence>
<evidence type="ECO:0000256" key="1">
    <source>
        <dbReference type="SAM" id="MobiDB-lite"/>
    </source>
</evidence>
<reference evidence="2 3" key="1">
    <citation type="submission" date="2014-11" db="EMBL/GenBank/DDBJ databases">
        <authorList>
            <person name="Zhu J."/>
            <person name="Qi W."/>
            <person name="Song R."/>
        </authorList>
    </citation>
    <scope>NUCLEOTIDE SEQUENCE [LARGE SCALE GENOMIC DNA]</scope>
</reference>
<dbReference type="InParanoid" id="A0A0G4FUN0"/>
<organism evidence="2 3">
    <name type="scientific">Vitrella brassicaformis (strain CCMP3155)</name>
    <dbReference type="NCBI Taxonomy" id="1169540"/>
    <lineage>
        <taxon>Eukaryota</taxon>
        <taxon>Sar</taxon>
        <taxon>Alveolata</taxon>
        <taxon>Colpodellida</taxon>
        <taxon>Vitrellaceae</taxon>
        <taxon>Vitrella</taxon>
    </lineage>
</organism>
<feature type="region of interest" description="Disordered" evidence="1">
    <location>
        <begin position="76"/>
        <end position="95"/>
    </location>
</feature>
<keyword evidence="3" id="KW-1185">Reference proteome</keyword>
<proteinExistence type="predicted"/>
<name>A0A0G4FUN0_VITBC</name>
<protein>
    <submittedName>
        <fullName evidence="2">Uncharacterized protein</fullName>
    </submittedName>
</protein>
<feature type="region of interest" description="Disordered" evidence="1">
    <location>
        <begin position="1"/>
        <end position="21"/>
    </location>
</feature>
<sequence length="387" mass="42893">MSLTEEGWWDGGEEQRKPDAWPDVPLKSEVKRRLTLTSFVDIYKFRRVGSNFDQCCEDRGKPNALSIDGELIYNPTPSASMASSPTSRAAASLSTSRQQTSWSLTMCSTSNNTESTLINTVEDMVLQNGQLPNRREFLNRFGGAAGVQELLQQHPLECYACHAASIALGMQEQRYQLICPNAYLRYMAEQGRMHRAGVEGTGQSCSTTFCGPVDGYPIVAHLAQLQMPYNAQQQATAMNGTEDAAPPSATNMPSQPQPGTSAAVICLLQCVRKLVRDDPNNRRRRAKEETAHTDVRLNYGLREAVASLLAFHMQTVLVPRGTSLTRRKYCGLLGLLGDHSTRLQSVYRSSRDGTTVADLLRCVGDRQRLLFVIRKDHYVFGASMCCL</sequence>
<accession>A0A0G4FUN0</accession>
<evidence type="ECO:0000313" key="2">
    <source>
        <dbReference type="EMBL" id="CEM18303.1"/>
    </source>
</evidence>
<gene>
    <name evidence="2" type="ORF">Vbra_16201</name>
</gene>